<feature type="domain" description="Ionotropic glutamate receptor C-terminal" evidence="14">
    <location>
        <begin position="436"/>
        <end position="779"/>
    </location>
</feature>
<dbReference type="PANTHER" id="PTHR34836">
    <property type="entry name" value="OS06G0188250 PROTEIN"/>
    <property type="match status" value="1"/>
</dbReference>
<dbReference type="InterPro" id="IPR015683">
    <property type="entry name" value="Ionotropic_Glu_rcpt"/>
</dbReference>
<feature type="transmembrane region" description="Helical" evidence="13">
    <location>
        <begin position="1617"/>
        <end position="1638"/>
    </location>
</feature>
<dbReference type="FunFam" id="3.40.50.2300:FF:000188">
    <property type="entry name" value="Glutamate receptor"/>
    <property type="match status" value="2"/>
</dbReference>
<dbReference type="EMBL" id="OX459122">
    <property type="protein sequence ID" value="CAI9107267.1"/>
    <property type="molecule type" value="Genomic_DNA"/>
</dbReference>
<dbReference type="GO" id="GO:0016020">
    <property type="term" value="C:membrane"/>
    <property type="evidence" value="ECO:0007669"/>
    <property type="project" value="UniProtKB-SubCell"/>
</dbReference>
<dbReference type="SMART" id="SM00079">
    <property type="entry name" value="PBPe"/>
    <property type="match status" value="2"/>
</dbReference>
<dbReference type="SUPFAM" id="SSF53822">
    <property type="entry name" value="Periplasmic binding protein-like I"/>
    <property type="match status" value="2"/>
</dbReference>
<dbReference type="FunFam" id="1.10.287.70:FF:000037">
    <property type="entry name" value="Glutamate receptor"/>
    <property type="match status" value="1"/>
</dbReference>
<evidence type="ECO:0000256" key="2">
    <source>
        <dbReference type="ARBA" id="ARBA00008685"/>
    </source>
</evidence>
<evidence type="ECO:0000256" key="11">
    <source>
        <dbReference type="ARBA" id="ARBA00023286"/>
    </source>
</evidence>
<evidence type="ECO:0000256" key="7">
    <source>
        <dbReference type="ARBA" id="ARBA00023065"/>
    </source>
</evidence>
<comment type="subcellular location">
    <subcellularLocation>
        <location evidence="1">Membrane</location>
        <topology evidence="1">Multi-pass membrane protein</topology>
    </subcellularLocation>
</comment>
<keyword evidence="4 13" id="KW-0812">Transmembrane</keyword>
<dbReference type="Pfam" id="PF00497">
    <property type="entry name" value="SBP_bac_3"/>
    <property type="match status" value="1"/>
</dbReference>
<reference evidence="15" key="1">
    <citation type="submission" date="2023-03" db="EMBL/GenBank/DDBJ databases">
        <authorList>
            <person name="Julca I."/>
        </authorList>
    </citation>
    <scope>NUCLEOTIDE SEQUENCE</scope>
</reference>
<comment type="similarity">
    <text evidence="2">Belongs to the glutamate-gated ion channel (TC 1.A.10.1) family.</text>
</comment>
<accession>A0AAV1DKD6</accession>
<keyword evidence="8 13" id="KW-0472">Membrane</keyword>
<dbReference type="GO" id="GO:0015276">
    <property type="term" value="F:ligand-gated monoatomic ion channel activity"/>
    <property type="evidence" value="ECO:0007669"/>
    <property type="project" value="InterPro"/>
</dbReference>
<dbReference type="InterPro" id="IPR001828">
    <property type="entry name" value="ANF_lig-bd_rcpt"/>
</dbReference>
<dbReference type="Proteomes" id="UP001161247">
    <property type="component" value="Chromosome 5"/>
</dbReference>
<evidence type="ECO:0000256" key="10">
    <source>
        <dbReference type="ARBA" id="ARBA00023180"/>
    </source>
</evidence>
<evidence type="ECO:0000313" key="15">
    <source>
        <dbReference type="EMBL" id="CAI9107267.1"/>
    </source>
</evidence>
<evidence type="ECO:0000256" key="12">
    <source>
        <dbReference type="ARBA" id="ARBA00023303"/>
    </source>
</evidence>
<evidence type="ECO:0000256" key="5">
    <source>
        <dbReference type="ARBA" id="ARBA00022729"/>
    </source>
</evidence>
<feature type="transmembrane region" description="Helical" evidence="13">
    <location>
        <begin position="620"/>
        <end position="638"/>
    </location>
</feature>
<dbReference type="CDD" id="cd19990">
    <property type="entry name" value="PBP1_GABAb_receptor_plant"/>
    <property type="match status" value="1"/>
</dbReference>
<evidence type="ECO:0000256" key="3">
    <source>
        <dbReference type="ARBA" id="ARBA00022448"/>
    </source>
</evidence>
<dbReference type="InterPro" id="IPR019594">
    <property type="entry name" value="Glu/Gly-bd"/>
</dbReference>
<dbReference type="Pfam" id="PF00060">
    <property type="entry name" value="Lig_chan"/>
    <property type="match status" value="2"/>
</dbReference>
<dbReference type="PANTHER" id="PTHR34836:SF6">
    <property type="entry name" value="PERIPLASMIC BINDING PROTEIN-LIKE I"/>
    <property type="match status" value="1"/>
</dbReference>
<dbReference type="InterPro" id="IPR001320">
    <property type="entry name" value="Iontro_rcpt_C"/>
</dbReference>
<keyword evidence="10" id="KW-0325">Glycoprotein</keyword>
<keyword evidence="9" id="KW-0675">Receptor</keyword>
<evidence type="ECO:0000256" key="4">
    <source>
        <dbReference type="ARBA" id="ARBA00022692"/>
    </source>
</evidence>
<dbReference type="InterPro" id="IPR044440">
    <property type="entry name" value="GABAb_receptor_plant_PBP1"/>
</dbReference>
<proteinExistence type="inferred from homology"/>
<keyword evidence="11" id="KW-1071">Ligand-gated ion channel</keyword>
<sequence length="1675" mass="187154">MICLILPAHELYVKDLAQSEYSSDNHIMAEDHIKTVNIGVVIDMGSWIGKSILCCIKMAISDFYASKQHNKTQLVLHSRDSRGDPRHAISSAAELLESVKLQALIMGPETVLGTKSLGALGNKANIPIFSFSSIPSSPHPFLIQVSQDETLQFKAIASILSWHEWRTVSVIYEDTDDAKYSVPHLVGSFQERSIRVSHRTAISPFSTDDQILDELHKLANLQQIIFVVHLSPSNTYRLFSMAKGLGMMREGYVWIVSDKTMNQLSSADWGAVQSMQGVVGVKAYIPSTSKLQDFSLRWKKECYRNNPKVEYGEVDVLGIWAYDAVWALAENIEVLGHTTTGKELLDVFARTKFSVLSDQHIVDGRLHSEAFELVNVIGKGERSVGFWTLNHGLVKRRSLSSERFGLEEAIVWPGITTVAPRGRLMLANGRKLRIAVLNSSGFKELLYVQQNNNTNTASITGFCVDVFHAVIDTLDYQVAFEFIPYVDQHGNNLGSYSNLVYELYLEKYDGIIGDITITGSRSVYVDFTVTYTDLGTGTIIKRESSDSDFWLFLRPLHPDLWFGIAAFPVLTGLVVWIIEHSSNKEFQGSVAYQIGTILWFGFSTLFYAQRERLSSNLSRLVVIVWLFAVLILTSTYTATLSSMLTVQKIQLGLEGEYIGTHADSFVGRTIANNLNFKDDRLQLYGSPEEYADALSRGIKKGGIGAIIDEIPYLKVFLAKYGNKYAMVATQSTTSGFGFAFQKKHSRKKYAQLVSDLSQAIIKLREEGQLAKMENTWIKSASSFMTEAGNAATRPSTLNYQSFRGLFIITSACSGFVIFMRLVFIILKRLGYLEGMGSRARIPFLKLRVLFFIISLLPPAHELSLVDGDFAPSDHSDNNSSMMTPLQNENVNVGVVIDMGSWIGKSIHSCIELAISDFCASKLHCNKTRLVLHTRDSRGDPKHAISSGQFSVAQFSIALLENIKVQALIVGPETVLETKYLGALGNKAKVPIFSFSSTPLSSPADEYPFFIQINQDEKLQFKAIASILISHQWKTVSVIYDDTEDGRYSIPSLVGSFQERGIRVSHRTAVSPFSNDDQILDKLHKLSILQQTIFVVHLSASSTYRLFPMAKRLGMMKEGYAWIVTDRTMNQLQYGNGEVIPSMQGVVGLKAYIPSSSKLLDFSLKWKKEFYSKNPSVEFGELNVLGVWAYDTIWALAEKFDRHEYSSGKRLLDDFARTRFSRLSGEFEIMDGRLHSESYEVVNVIGKGERSVGFWSLKHDMVDRSGLSSSSTSPIVGLDGPIVWPGITTAAPRGLLMLANGRKLRIAVIINEGFEQFVSLKQNSVTNRSGYTGLCIDVFLAVMDSLPYQVAFEFIPWKDIQVNNGSYNDLVYQLYLERIDGLLGDVTITGNRSLYADFTVTYTDIGIGTIIKRGNNDDIWFFSKPLQPDLWVVIVAFLVLTGSVVWLIEHSSNPEFQGPVIHQIGTIIWFGFSTLFYAHRERLTSNLSSDIELYVDVAKDSTRIGRKYADALSKGSKRGGVDAIADEIPYLKIFLAKYGDEYAMVATQSITNGFGFAFSKKHSQLVSDMSQAIIKLREEGKLAEMEDRWINQRSSLVPNAENAATQPTILNLRNFGGLFLICSSCCALVLLIRLGSVLLNKLEYLRNMIRVLRDGGAILTYMLNKIAPTHRPIQTH</sequence>
<feature type="domain" description="Ionotropic glutamate receptor C-terminal" evidence="14">
    <location>
        <begin position="1302"/>
        <end position="1591"/>
    </location>
</feature>
<dbReference type="Pfam" id="PF01094">
    <property type="entry name" value="ANF_receptor"/>
    <property type="match status" value="2"/>
</dbReference>
<keyword evidence="3" id="KW-0813">Transport</keyword>
<evidence type="ECO:0000256" key="1">
    <source>
        <dbReference type="ARBA" id="ARBA00004141"/>
    </source>
</evidence>
<dbReference type="CDD" id="cd13686">
    <property type="entry name" value="GluR_Plant"/>
    <property type="match status" value="2"/>
</dbReference>
<evidence type="ECO:0000259" key="14">
    <source>
        <dbReference type="SMART" id="SM00079"/>
    </source>
</evidence>
<evidence type="ECO:0000256" key="8">
    <source>
        <dbReference type="ARBA" id="ARBA00023136"/>
    </source>
</evidence>
<evidence type="ECO:0000256" key="9">
    <source>
        <dbReference type="ARBA" id="ARBA00023170"/>
    </source>
</evidence>
<keyword evidence="7" id="KW-0406">Ion transport</keyword>
<dbReference type="InterPro" id="IPR001638">
    <property type="entry name" value="Solute-binding_3/MltF_N"/>
</dbReference>
<dbReference type="InterPro" id="IPR028082">
    <property type="entry name" value="Peripla_BP_I"/>
</dbReference>
<feature type="transmembrane region" description="Helical" evidence="13">
    <location>
        <begin position="560"/>
        <end position="578"/>
    </location>
</feature>
<keyword evidence="5" id="KW-0732">Signal</keyword>
<evidence type="ECO:0000256" key="6">
    <source>
        <dbReference type="ARBA" id="ARBA00022989"/>
    </source>
</evidence>
<protein>
    <submittedName>
        <fullName evidence="15">OLC1v1006585C1</fullName>
    </submittedName>
</protein>
<feature type="transmembrane region" description="Helical" evidence="13">
    <location>
        <begin position="804"/>
        <end position="826"/>
    </location>
</feature>
<feature type="transmembrane region" description="Helical" evidence="13">
    <location>
        <begin position="590"/>
        <end position="608"/>
    </location>
</feature>
<keyword evidence="6 13" id="KW-1133">Transmembrane helix</keyword>
<name>A0AAV1DKD6_OLDCO</name>
<dbReference type="Gene3D" id="3.40.50.2300">
    <property type="match status" value="6"/>
</dbReference>
<dbReference type="Gene3D" id="3.40.190.10">
    <property type="entry name" value="Periplasmic binding protein-like II"/>
    <property type="match status" value="3"/>
</dbReference>
<dbReference type="SUPFAM" id="SSF53850">
    <property type="entry name" value="Periplasmic binding protein-like II"/>
    <property type="match status" value="2"/>
</dbReference>
<evidence type="ECO:0000256" key="13">
    <source>
        <dbReference type="SAM" id="Phobius"/>
    </source>
</evidence>
<gene>
    <name evidence="15" type="ORF">OLC1_LOCUS15620</name>
</gene>
<keyword evidence="12" id="KW-0407">Ion channel</keyword>
<organism evidence="15 16">
    <name type="scientific">Oldenlandia corymbosa var. corymbosa</name>
    <dbReference type="NCBI Taxonomy" id="529605"/>
    <lineage>
        <taxon>Eukaryota</taxon>
        <taxon>Viridiplantae</taxon>
        <taxon>Streptophyta</taxon>
        <taxon>Embryophyta</taxon>
        <taxon>Tracheophyta</taxon>
        <taxon>Spermatophyta</taxon>
        <taxon>Magnoliopsida</taxon>
        <taxon>eudicotyledons</taxon>
        <taxon>Gunneridae</taxon>
        <taxon>Pentapetalae</taxon>
        <taxon>asterids</taxon>
        <taxon>lamiids</taxon>
        <taxon>Gentianales</taxon>
        <taxon>Rubiaceae</taxon>
        <taxon>Rubioideae</taxon>
        <taxon>Spermacoceae</taxon>
        <taxon>Hedyotis-Oldenlandia complex</taxon>
        <taxon>Oldenlandia</taxon>
    </lineage>
</organism>
<dbReference type="Pfam" id="PF10613">
    <property type="entry name" value="Lig_chan-Glu_bd"/>
    <property type="match status" value="1"/>
</dbReference>
<dbReference type="Gene3D" id="1.10.287.70">
    <property type="match status" value="2"/>
</dbReference>
<keyword evidence="16" id="KW-1185">Reference proteome</keyword>
<evidence type="ECO:0000313" key="16">
    <source>
        <dbReference type="Proteomes" id="UP001161247"/>
    </source>
</evidence>